<feature type="region of interest" description="Disordered" evidence="1">
    <location>
        <begin position="45"/>
        <end position="123"/>
    </location>
</feature>
<keyword evidence="2" id="KW-0732">Signal</keyword>
<feature type="chain" id="PRO_5017213866" evidence="2">
    <location>
        <begin position="24"/>
        <end position="246"/>
    </location>
</feature>
<feature type="signal peptide" evidence="2">
    <location>
        <begin position="1"/>
        <end position="23"/>
    </location>
</feature>
<evidence type="ECO:0000256" key="1">
    <source>
        <dbReference type="SAM" id="MobiDB-lite"/>
    </source>
</evidence>
<dbReference type="AlphaFoldDB" id="A0A398AYP5"/>
<keyword evidence="4" id="KW-1185">Reference proteome</keyword>
<dbReference type="EMBL" id="QWVT01000033">
    <property type="protein sequence ID" value="RID82695.1"/>
    <property type="molecule type" value="Genomic_DNA"/>
</dbReference>
<dbReference type="OrthoDB" id="2963116at2"/>
<organism evidence="3 4">
    <name type="scientific">Mesobacillus zeae</name>
    <dbReference type="NCBI Taxonomy" id="1917180"/>
    <lineage>
        <taxon>Bacteria</taxon>
        <taxon>Bacillati</taxon>
        <taxon>Bacillota</taxon>
        <taxon>Bacilli</taxon>
        <taxon>Bacillales</taxon>
        <taxon>Bacillaceae</taxon>
        <taxon>Mesobacillus</taxon>
    </lineage>
</organism>
<name>A0A398AYP5_9BACI</name>
<reference evidence="3 4" key="1">
    <citation type="submission" date="2018-08" db="EMBL/GenBank/DDBJ databases">
        <title>Bacillus jemisoniae sp. nov., Bacillus chryseoplanitiae sp. nov., Bacillus resnikiae sp. nov., and Bacillus frankliniae sp. nov., isolated from Viking spacecraft and associated surfaces.</title>
        <authorList>
            <person name="Seuylemezian A."/>
            <person name="Vaishampayan P."/>
        </authorList>
    </citation>
    <scope>NUCLEOTIDE SEQUENCE [LARGE SCALE GENOMIC DNA]</scope>
    <source>
        <strain evidence="3 4">JJ-247</strain>
    </source>
</reference>
<accession>A0A398AYP5</accession>
<sequence length="246" mass="26166">MKKQAKMMGILLGVMITTGGAGYATMQIDSSAHAAEQPKRELAAPALKQTQATQESVPKVTNVEKQHTEKPAAPAAQPKNTETIPSNQPAVIQNNEQYNKPSTPPAETNVPAAPEKKAVTPQPDESIIIDGSTFVPITDTEKFSVWINAAKKYGAKLYGVKESDVFAIIKNKTPIVLLSVGYTAAAPEYTDLLCDLFATEGDMASAISEGIRTVASTGQPVKVGVAPDGSGYSIYMNEEGRITVSW</sequence>
<evidence type="ECO:0000256" key="2">
    <source>
        <dbReference type="SAM" id="SignalP"/>
    </source>
</evidence>
<comment type="caution">
    <text evidence="3">The sequence shown here is derived from an EMBL/GenBank/DDBJ whole genome shotgun (WGS) entry which is preliminary data.</text>
</comment>
<dbReference type="RefSeq" id="WP_119114311.1">
    <property type="nucleotide sequence ID" value="NZ_CBCSEO010000013.1"/>
</dbReference>
<gene>
    <name evidence="3" type="ORF">D1970_18355</name>
</gene>
<evidence type="ECO:0000313" key="3">
    <source>
        <dbReference type="EMBL" id="RID82695.1"/>
    </source>
</evidence>
<dbReference type="Proteomes" id="UP000265816">
    <property type="component" value="Unassembled WGS sequence"/>
</dbReference>
<evidence type="ECO:0000313" key="4">
    <source>
        <dbReference type="Proteomes" id="UP000265816"/>
    </source>
</evidence>
<feature type="compositionally biased region" description="Polar residues" evidence="1">
    <location>
        <begin position="78"/>
        <end position="101"/>
    </location>
</feature>
<proteinExistence type="predicted"/>
<protein>
    <submittedName>
        <fullName evidence="3">Uncharacterized protein</fullName>
    </submittedName>
</protein>